<dbReference type="PANTHER" id="PTHR35812">
    <property type="entry name" value="LIPOPROTEIN"/>
    <property type="match status" value="1"/>
</dbReference>
<reference evidence="2" key="1">
    <citation type="submission" date="2016-10" db="EMBL/GenBank/DDBJ databases">
        <authorList>
            <person name="de Groot N.N."/>
        </authorList>
    </citation>
    <scope>NUCLEOTIDE SEQUENCE</scope>
</reference>
<dbReference type="PANTHER" id="PTHR35812:SF1">
    <property type="entry name" value="LIPOPROTEIN"/>
    <property type="match status" value="1"/>
</dbReference>
<feature type="domain" description="Lcl C-terminal" evidence="1">
    <location>
        <begin position="90"/>
        <end position="251"/>
    </location>
</feature>
<dbReference type="EMBL" id="FPHZ01000036">
    <property type="protein sequence ID" value="SFV87545.1"/>
    <property type="molecule type" value="Genomic_DNA"/>
</dbReference>
<evidence type="ECO:0000313" key="2">
    <source>
        <dbReference type="EMBL" id="SFV87545.1"/>
    </source>
</evidence>
<evidence type="ECO:0000259" key="1">
    <source>
        <dbReference type="Pfam" id="PF07603"/>
    </source>
</evidence>
<sequence>MSATPKALVLAAWTGILNDTGITWGGDFPSGNNANCIGDNIAGQDCAHGWDAKALAGTLSKVGAGSAGFDFTKLDVDGKPLPASAQSWSCVQDNHTRLIWEVKTTALDLHHKNDQYSWYNTDANTNGGSSGDANDGGDGSICYGYNALDSSTYCNTEAFVNRVNNKTLCGASDWRMPNLSELRSILDYSHKGLSIDSAYFPNTPILFWSSLFWSSVPYYLSDLNSAWGVNFYSGVNYDYNHYSRVGVRLVRNAQ</sequence>
<dbReference type="Pfam" id="PF07603">
    <property type="entry name" value="Lcl_C"/>
    <property type="match status" value="1"/>
</dbReference>
<gene>
    <name evidence="2" type="ORF">MNB_SUP05-SYMBIONT-5-619</name>
</gene>
<proteinExistence type="predicted"/>
<dbReference type="InterPro" id="IPR011460">
    <property type="entry name" value="Lcl_C"/>
</dbReference>
<dbReference type="AlphaFoldDB" id="A0A1W1E0R8"/>
<name>A0A1W1E0R8_9ZZZZ</name>
<accession>A0A1W1E0R8</accession>
<protein>
    <recommendedName>
        <fullName evidence="1">Lcl C-terminal domain-containing protein</fullName>
    </recommendedName>
</protein>
<organism evidence="2">
    <name type="scientific">hydrothermal vent metagenome</name>
    <dbReference type="NCBI Taxonomy" id="652676"/>
    <lineage>
        <taxon>unclassified sequences</taxon>
        <taxon>metagenomes</taxon>
        <taxon>ecological metagenomes</taxon>
    </lineage>
</organism>